<accession>A0A4Q7TZD9</accession>
<feature type="compositionally biased region" description="Gly residues" evidence="1">
    <location>
        <begin position="30"/>
        <end position="59"/>
    </location>
</feature>
<dbReference type="SMART" id="SM00347">
    <property type="entry name" value="HTH_MARR"/>
    <property type="match status" value="1"/>
</dbReference>
<dbReference type="AlphaFoldDB" id="A0A4Q7TZD9"/>
<dbReference type="EMBL" id="SHKI01000003">
    <property type="protein sequence ID" value="RZT66526.1"/>
    <property type="molecule type" value="Genomic_DNA"/>
</dbReference>
<gene>
    <name evidence="3" type="ORF">EV139_0644</name>
</gene>
<proteinExistence type="predicted"/>
<dbReference type="InterPro" id="IPR011991">
    <property type="entry name" value="ArsR-like_HTH"/>
</dbReference>
<feature type="domain" description="HTH marR-type" evidence="2">
    <location>
        <begin position="13"/>
        <end position="214"/>
    </location>
</feature>
<dbReference type="PRINTS" id="PR00598">
    <property type="entry name" value="HTHMARR"/>
</dbReference>
<feature type="region of interest" description="Disordered" evidence="1">
    <location>
        <begin position="1"/>
        <end position="109"/>
    </location>
</feature>
<evidence type="ECO:0000259" key="2">
    <source>
        <dbReference type="PROSITE" id="PS50995"/>
    </source>
</evidence>
<sequence>MDTSPSDPDAAQTDAIVDALARIRGRRGGPRGAGFPWGPGFPGGPGGMWGPGGPGGPGGPWDPRGGDRDGHGRDWPGAGTPGHGEQPSDEHGHGGRGRGGRGGRERFGGPAQLRLLGTLAQSAEPLTVSELAERIGVDQPRASRLVQQSIERGFALREADPRDARRTLVRLTDAGLHAVRGFHGRQREDMSAALTALAPEERAELARLLTKLAAAWPEH</sequence>
<dbReference type="Pfam" id="PF12802">
    <property type="entry name" value="MarR_2"/>
    <property type="match status" value="1"/>
</dbReference>
<name>A0A4Q7TZD9_9MICO</name>
<dbReference type="PANTHER" id="PTHR33164:SF57">
    <property type="entry name" value="MARR-FAMILY TRANSCRIPTIONAL REGULATOR"/>
    <property type="match status" value="1"/>
</dbReference>
<keyword evidence="3" id="KW-0238">DNA-binding</keyword>
<dbReference type="SUPFAM" id="SSF46785">
    <property type="entry name" value="Winged helix' DNA-binding domain"/>
    <property type="match status" value="1"/>
</dbReference>
<dbReference type="GO" id="GO:0003700">
    <property type="term" value="F:DNA-binding transcription factor activity"/>
    <property type="evidence" value="ECO:0007669"/>
    <property type="project" value="InterPro"/>
</dbReference>
<evidence type="ECO:0000313" key="3">
    <source>
        <dbReference type="EMBL" id="RZT66526.1"/>
    </source>
</evidence>
<evidence type="ECO:0000313" key="4">
    <source>
        <dbReference type="Proteomes" id="UP000291832"/>
    </source>
</evidence>
<dbReference type="InterPro" id="IPR000835">
    <property type="entry name" value="HTH_MarR-typ"/>
</dbReference>
<organism evidence="3 4">
    <name type="scientific">Leucobacter luti</name>
    <dbReference type="NCBI Taxonomy" id="340320"/>
    <lineage>
        <taxon>Bacteria</taxon>
        <taxon>Bacillati</taxon>
        <taxon>Actinomycetota</taxon>
        <taxon>Actinomycetes</taxon>
        <taxon>Micrococcales</taxon>
        <taxon>Microbacteriaceae</taxon>
        <taxon>Leucobacter</taxon>
    </lineage>
</organism>
<dbReference type="InterPro" id="IPR039422">
    <property type="entry name" value="MarR/SlyA-like"/>
</dbReference>
<dbReference type="InterPro" id="IPR036390">
    <property type="entry name" value="WH_DNA-bd_sf"/>
</dbReference>
<dbReference type="GO" id="GO:0006950">
    <property type="term" value="P:response to stress"/>
    <property type="evidence" value="ECO:0007669"/>
    <property type="project" value="TreeGrafter"/>
</dbReference>
<dbReference type="Gene3D" id="1.10.10.10">
    <property type="entry name" value="Winged helix-like DNA-binding domain superfamily/Winged helix DNA-binding domain"/>
    <property type="match status" value="1"/>
</dbReference>
<dbReference type="RefSeq" id="WP_237464520.1">
    <property type="nucleotide sequence ID" value="NZ_QYAG01000001.1"/>
</dbReference>
<evidence type="ECO:0000256" key="1">
    <source>
        <dbReference type="SAM" id="MobiDB-lite"/>
    </source>
</evidence>
<dbReference type="Proteomes" id="UP000291832">
    <property type="component" value="Unassembled WGS sequence"/>
</dbReference>
<feature type="compositionally biased region" description="Basic and acidic residues" evidence="1">
    <location>
        <begin position="64"/>
        <end position="74"/>
    </location>
</feature>
<comment type="caution">
    <text evidence="3">The sequence shown here is derived from an EMBL/GenBank/DDBJ whole genome shotgun (WGS) entry which is preliminary data.</text>
</comment>
<dbReference type="PROSITE" id="PS50995">
    <property type="entry name" value="HTH_MARR_2"/>
    <property type="match status" value="1"/>
</dbReference>
<dbReference type="GO" id="GO:0003677">
    <property type="term" value="F:DNA binding"/>
    <property type="evidence" value="ECO:0007669"/>
    <property type="project" value="UniProtKB-KW"/>
</dbReference>
<protein>
    <submittedName>
        <fullName evidence="3">DNA-binding MarR family transcriptional regulator</fullName>
    </submittedName>
</protein>
<keyword evidence="4" id="KW-1185">Reference proteome</keyword>
<dbReference type="CDD" id="cd00090">
    <property type="entry name" value="HTH_ARSR"/>
    <property type="match status" value="1"/>
</dbReference>
<dbReference type="PANTHER" id="PTHR33164">
    <property type="entry name" value="TRANSCRIPTIONAL REGULATOR, MARR FAMILY"/>
    <property type="match status" value="1"/>
</dbReference>
<reference evidence="3 4" key="1">
    <citation type="journal article" date="2015" name="Stand. Genomic Sci.">
        <title>Genomic Encyclopedia of Bacterial and Archaeal Type Strains, Phase III: the genomes of soil and plant-associated and newly described type strains.</title>
        <authorList>
            <person name="Whitman W.B."/>
            <person name="Woyke T."/>
            <person name="Klenk H.P."/>
            <person name="Zhou Y."/>
            <person name="Lilburn T.G."/>
            <person name="Beck B.J."/>
            <person name="De Vos P."/>
            <person name="Vandamme P."/>
            <person name="Eisen J.A."/>
            <person name="Garrity G."/>
            <person name="Hugenholtz P."/>
            <person name="Kyrpides N.C."/>
        </authorList>
    </citation>
    <scope>NUCLEOTIDE SEQUENCE [LARGE SCALE GENOMIC DNA]</scope>
    <source>
        <strain evidence="3 4">RF6</strain>
    </source>
</reference>
<dbReference type="InterPro" id="IPR036388">
    <property type="entry name" value="WH-like_DNA-bd_sf"/>
</dbReference>